<keyword evidence="4" id="KW-0747">Spliceosome</keyword>
<evidence type="ECO:0000256" key="6">
    <source>
        <dbReference type="ARBA" id="ARBA00023242"/>
    </source>
</evidence>
<evidence type="ECO:0000313" key="10">
    <source>
        <dbReference type="Proteomes" id="UP001202328"/>
    </source>
</evidence>
<dbReference type="EMBL" id="JAJJMB010000989">
    <property type="protein sequence ID" value="KAI3959719.1"/>
    <property type="molecule type" value="Genomic_DNA"/>
</dbReference>
<evidence type="ECO:0000256" key="7">
    <source>
        <dbReference type="SAM" id="MobiDB-lite"/>
    </source>
</evidence>
<dbReference type="Proteomes" id="UP001202328">
    <property type="component" value="Unassembled WGS sequence"/>
</dbReference>
<feature type="compositionally biased region" description="Basic and acidic residues" evidence="7">
    <location>
        <begin position="474"/>
        <end position="498"/>
    </location>
</feature>
<feature type="compositionally biased region" description="Basic and acidic residues" evidence="7">
    <location>
        <begin position="361"/>
        <end position="384"/>
    </location>
</feature>
<keyword evidence="6" id="KW-0539">Nucleus</keyword>
<feature type="compositionally biased region" description="Basic and acidic residues" evidence="7">
    <location>
        <begin position="283"/>
        <end position="313"/>
    </location>
</feature>
<evidence type="ECO:0000256" key="5">
    <source>
        <dbReference type="ARBA" id="ARBA00023187"/>
    </source>
</evidence>
<name>A0AAD4XYL0_9MAGN</name>
<evidence type="ECO:0000256" key="3">
    <source>
        <dbReference type="ARBA" id="ARBA00022664"/>
    </source>
</evidence>
<accession>A0AAD4XYL0</accession>
<comment type="similarity">
    <text evidence="2">Belongs to the CWC21 family.</text>
</comment>
<evidence type="ECO:0000259" key="8">
    <source>
        <dbReference type="SMART" id="SM01115"/>
    </source>
</evidence>
<feature type="compositionally biased region" description="Basic residues" evidence="7">
    <location>
        <begin position="235"/>
        <end position="246"/>
    </location>
</feature>
<dbReference type="InterPro" id="IPR051372">
    <property type="entry name" value="CWC21"/>
</dbReference>
<organism evidence="9 10">
    <name type="scientific">Papaver atlanticum</name>
    <dbReference type="NCBI Taxonomy" id="357466"/>
    <lineage>
        <taxon>Eukaryota</taxon>
        <taxon>Viridiplantae</taxon>
        <taxon>Streptophyta</taxon>
        <taxon>Embryophyta</taxon>
        <taxon>Tracheophyta</taxon>
        <taxon>Spermatophyta</taxon>
        <taxon>Magnoliopsida</taxon>
        <taxon>Ranunculales</taxon>
        <taxon>Papaveraceae</taxon>
        <taxon>Papaveroideae</taxon>
        <taxon>Papaver</taxon>
    </lineage>
</organism>
<dbReference type="AlphaFoldDB" id="A0AAD4XYL0"/>
<evidence type="ECO:0000256" key="1">
    <source>
        <dbReference type="ARBA" id="ARBA00004123"/>
    </source>
</evidence>
<feature type="compositionally biased region" description="Low complexity" evidence="7">
    <location>
        <begin position="387"/>
        <end position="401"/>
    </location>
</feature>
<keyword evidence="5" id="KW-0508">mRNA splicing</keyword>
<proteinExistence type="inferred from homology"/>
<gene>
    <name evidence="9" type="ORF">MKW98_018819</name>
</gene>
<feature type="region of interest" description="Disordered" evidence="7">
    <location>
        <begin position="158"/>
        <end position="722"/>
    </location>
</feature>
<evidence type="ECO:0000256" key="2">
    <source>
        <dbReference type="ARBA" id="ARBA00005954"/>
    </source>
</evidence>
<feature type="compositionally biased region" description="Basic and acidic residues" evidence="7">
    <location>
        <begin position="247"/>
        <end position="264"/>
    </location>
</feature>
<dbReference type="PANTHER" id="PTHR36562:SF5">
    <property type="entry name" value="SERINE_ARGININE REPETITIVE MATRIX 2"/>
    <property type="match status" value="1"/>
</dbReference>
<feature type="compositionally biased region" description="Basic and acidic residues" evidence="7">
    <location>
        <begin position="440"/>
        <end position="468"/>
    </location>
</feature>
<dbReference type="GO" id="GO:0008380">
    <property type="term" value="P:RNA splicing"/>
    <property type="evidence" value="ECO:0007669"/>
    <property type="project" value="UniProtKB-KW"/>
</dbReference>
<feature type="domain" description="CWF21" evidence="8">
    <location>
        <begin position="55"/>
        <end position="100"/>
    </location>
</feature>
<feature type="compositionally biased region" description="Basic and acidic residues" evidence="7">
    <location>
        <begin position="333"/>
        <end position="345"/>
    </location>
</feature>
<dbReference type="PANTHER" id="PTHR36562">
    <property type="entry name" value="SERINE/ARGININE REPETITIVE MATRIX 2"/>
    <property type="match status" value="1"/>
</dbReference>
<keyword evidence="10" id="KW-1185">Reference proteome</keyword>
<feature type="compositionally biased region" description="Basic and acidic residues" evidence="7">
    <location>
        <begin position="669"/>
        <end position="700"/>
    </location>
</feature>
<dbReference type="InterPro" id="IPR013170">
    <property type="entry name" value="mRNA_splic_Cwf21_dom"/>
</dbReference>
<dbReference type="CDD" id="cd21372">
    <property type="entry name" value="cwf21_CWC21-like"/>
    <property type="match status" value="1"/>
</dbReference>
<keyword evidence="3" id="KW-0507">mRNA processing</keyword>
<feature type="compositionally biased region" description="Basic and acidic residues" evidence="7">
    <location>
        <begin position="505"/>
        <end position="545"/>
    </location>
</feature>
<dbReference type="SMART" id="SM01115">
    <property type="entry name" value="cwf21"/>
    <property type="match status" value="1"/>
</dbReference>
<evidence type="ECO:0000256" key="4">
    <source>
        <dbReference type="ARBA" id="ARBA00022728"/>
    </source>
</evidence>
<evidence type="ECO:0000313" key="9">
    <source>
        <dbReference type="EMBL" id="KAI3959719.1"/>
    </source>
</evidence>
<feature type="compositionally biased region" description="Basic and acidic residues" evidence="7">
    <location>
        <begin position="580"/>
        <end position="646"/>
    </location>
</feature>
<feature type="compositionally biased region" description="Basic and acidic residues" evidence="7">
    <location>
        <begin position="554"/>
        <end position="568"/>
    </location>
</feature>
<feature type="compositionally biased region" description="Basic and acidic residues" evidence="7">
    <location>
        <begin position="168"/>
        <end position="234"/>
    </location>
</feature>
<comment type="caution">
    <text evidence="9">The sequence shown here is derived from an EMBL/GenBank/DDBJ whole genome shotgun (WGS) entry which is preliminary data.</text>
</comment>
<reference evidence="9" key="1">
    <citation type="submission" date="2022-04" db="EMBL/GenBank/DDBJ databases">
        <title>A functionally conserved STORR gene fusion in Papaver species that diverged 16.8 million years ago.</title>
        <authorList>
            <person name="Catania T."/>
        </authorList>
    </citation>
    <scope>NUCLEOTIDE SEQUENCE</scope>
    <source>
        <strain evidence="9">S-188037</strain>
    </source>
</reference>
<feature type="compositionally biased region" description="Basic residues" evidence="7">
    <location>
        <begin position="314"/>
        <end position="324"/>
    </location>
</feature>
<protein>
    <recommendedName>
        <fullName evidence="8">CWF21 domain-containing protein</fullName>
    </recommendedName>
</protein>
<dbReference type="GO" id="GO:0006397">
    <property type="term" value="P:mRNA processing"/>
    <property type="evidence" value="ECO:0007669"/>
    <property type="project" value="UniProtKB-KW"/>
</dbReference>
<sequence>MYNGIGLQTARGSGTNGYVQTNKFFVRPKTGKVETKAFEGDQGTGGVKRANKDILEHDRKRQIHLKLVVLEDKLIEQGYTDDEISQKLDEARKSFEEESQKTNILGTEKTTAKVSDTQTHQIAARKERQMETLRAALGIVKVDQTSLLQEERKLVTSLESDAALSEGEIPKEDLVEKHEPSKHEKDVPKKADKKPGKDTSSRRYDNEKSRHRGKEDNRNRGYKDGSSDTDDNSKHGKGPRKKHRKSRQDSDSETVYDKRKEKMSNVKKSSRHDSDDSSSESDDVGKRTSKTKTEEKKFAKTHQSRDLDEDAMRHKNQVAKHSRRHDSEDESDSDKGRKHGSETLRKSQRSRRHDSDEENSDSDRGRKNAKDQVKNHKTTKREDTPTDISESSDSGSRSTDASSRRNSDSDSGSSSDDDRAGKSAMNRFTDANKVSSSRRAQIDRYEPRRDIREERYVNREIRGKEKLESGGNKELSESYSRDAHYRRESEREIHREGRAGFGSETSKKEDGRKGEDPSTFGRSRDELPHKHWDAEQKDSTHRGFGDEQGNIKLGRGEKERGDRRRGRDEEEEYASRKHARMEEKEHDTKHERGVERGRKMYERKEEELGGRNCGRDEEVRGSRSREEEDQRSARRGRDEVERESMSTKRGRNLDVYGSGVNEVRGSGRRGRDEEEERKSSREGRGREMDAKRGQYDDYSRSRGRNGPKNNSDDDQPRRQDHE</sequence>
<comment type="subcellular location">
    <subcellularLocation>
        <location evidence="1">Nucleus</location>
    </subcellularLocation>
</comment>
<dbReference type="Pfam" id="PF08312">
    <property type="entry name" value="cwf21"/>
    <property type="match status" value="1"/>
</dbReference>
<dbReference type="GO" id="GO:0005681">
    <property type="term" value="C:spliceosomal complex"/>
    <property type="evidence" value="ECO:0007669"/>
    <property type="project" value="UniProtKB-KW"/>
</dbReference>
<feature type="compositionally biased region" description="Basic and acidic residues" evidence="7">
    <location>
        <begin position="710"/>
        <end position="722"/>
    </location>
</feature>